<evidence type="ECO:0000256" key="2">
    <source>
        <dbReference type="SAM" id="Phobius"/>
    </source>
</evidence>
<dbReference type="InterPro" id="IPR007445">
    <property type="entry name" value="PilO"/>
</dbReference>
<dbReference type="Gene3D" id="3.30.70.60">
    <property type="match status" value="1"/>
</dbReference>
<keyword evidence="4" id="KW-1185">Reference proteome</keyword>
<keyword evidence="2" id="KW-0812">Transmembrane</keyword>
<proteinExistence type="predicted"/>
<keyword evidence="1" id="KW-0175">Coiled coil</keyword>
<dbReference type="GO" id="GO:0043683">
    <property type="term" value="P:type IV pilus assembly"/>
    <property type="evidence" value="ECO:0007669"/>
    <property type="project" value="InterPro"/>
</dbReference>
<feature type="transmembrane region" description="Helical" evidence="2">
    <location>
        <begin position="27"/>
        <end position="47"/>
    </location>
</feature>
<name>A0AA41UR74_9BACT</name>
<dbReference type="EMBL" id="JALJRB010000020">
    <property type="protein sequence ID" value="MCJ8502078.1"/>
    <property type="molecule type" value="Genomic_DNA"/>
</dbReference>
<dbReference type="PANTHER" id="PTHR39555">
    <property type="entry name" value="FIMBRIAL ASSEMBLY PROTEIN PILO-LIKE PROTEIN-RELATED"/>
    <property type="match status" value="1"/>
</dbReference>
<reference evidence="3" key="1">
    <citation type="submission" date="2022-04" db="EMBL/GenBank/DDBJ databases">
        <title>Desulfatitalea alkaliphila sp. nov., a novel anaerobic sulfate-reducing bacterium isolated from terrestrial mud volcano, Taman Peninsula, Russia.</title>
        <authorList>
            <person name="Khomyakova M.A."/>
            <person name="Merkel A.Y."/>
            <person name="Slobodkin A.I."/>
        </authorList>
    </citation>
    <scope>NUCLEOTIDE SEQUENCE</scope>
    <source>
        <strain evidence="3">M08but</strain>
    </source>
</reference>
<sequence>MKKGDSSTGALAPMMAQIEGLTKPQRIGIYVGVLVVIVGLSIWLLLWPKHQDIDRLQKQLAAVEKELATAKKNAAELSDWRARMQQKEAEYRQVMLALPESQEIPSLLAGVSEAGKDAGLEFLLFQPKAENRKDFYAEIPVDIVVSGSYHQVALFFDKVANLPRIVNIRDIKLAPQSRDDDGGVLNTACQAVTYKFIEAAPQPAGGRQPAGQRRR</sequence>
<dbReference type="Pfam" id="PF04350">
    <property type="entry name" value="PilO"/>
    <property type="match status" value="1"/>
</dbReference>
<dbReference type="PANTHER" id="PTHR39555:SF1">
    <property type="entry name" value="TYPE IV PILUS INNER MEMBRANE COMPONENT PILO"/>
    <property type="match status" value="1"/>
</dbReference>
<dbReference type="AlphaFoldDB" id="A0AA41UR74"/>
<keyword evidence="2" id="KW-0472">Membrane</keyword>
<gene>
    <name evidence="3" type="ORF">MRX98_15955</name>
</gene>
<evidence type="ECO:0000256" key="1">
    <source>
        <dbReference type="SAM" id="Coils"/>
    </source>
</evidence>
<accession>A0AA41UR74</accession>
<dbReference type="InterPro" id="IPR014717">
    <property type="entry name" value="Transl_elong_EF1B/ribsomal_bS6"/>
</dbReference>
<feature type="coiled-coil region" evidence="1">
    <location>
        <begin position="53"/>
        <end position="90"/>
    </location>
</feature>
<organism evidence="3 4">
    <name type="scientific">Desulfatitalea alkaliphila</name>
    <dbReference type="NCBI Taxonomy" id="2929485"/>
    <lineage>
        <taxon>Bacteria</taxon>
        <taxon>Pseudomonadati</taxon>
        <taxon>Thermodesulfobacteriota</taxon>
        <taxon>Desulfobacteria</taxon>
        <taxon>Desulfobacterales</taxon>
        <taxon>Desulfosarcinaceae</taxon>
        <taxon>Desulfatitalea</taxon>
    </lineage>
</organism>
<dbReference type="RefSeq" id="WP_246911986.1">
    <property type="nucleotide sequence ID" value="NZ_JALJRB010000020.1"/>
</dbReference>
<keyword evidence="2" id="KW-1133">Transmembrane helix</keyword>
<protein>
    <submittedName>
        <fullName evidence="3">Type 4a pilus biogenesis protein PilO</fullName>
    </submittedName>
</protein>
<evidence type="ECO:0000313" key="3">
    <source>
        <dbReference type="EMBL" id="MCJ8502078.1"/>
    </source>
</evidence>
<dbReference type="Proteomes" id="UP001165427">
    <property type="component" value="Unassembled WGS sequence"/>
</dbReference>
<evidence type="ECO:0000313" key="4">
    <source>
        <dbReference type="Proteomes" id="UP001165427"/>
    </source>
</evidence>
<dbReference type="GO" id="GO:0043107">
    <property type="term" value="P:type IV pilus-dependent motility"/>
    <property type="evidence" value="ECO:0007669"/>
    <property type="project" value="InterPro"/>
</dbReference>
<comment type="caution">
    <text evidence="3">The sequence shown here is derived from an EMBL/GenBank/DDBJ whole genome shotgun (WGS) entry which is preliminary data.</text>
</comment>